<gene>
    <name evidence="5" type="ORF">HDA36_000952</name>
</gene>
<proteinExistence type="predicted"/>
<evidence type="ECO:0000256" key="2">
    <source>
        <dbReference type="ARBA" id="ARBA00023125"/>
    </source>
</evidence>
<dbReference type="InterPro" id="IPR011711">
    <property type="entry name" value="GntR_C"/>
</dbReference>
<evidence type="ECO:0000256" key="1">
    <source>
        <dbReference type="ARBA" id="ARBA00023015"/>
    </source>
</evidence>
<keyword evidence="1" id="KW-0805">Transcription regulation</keyword>
<dbReference type="PRINTS" id="PR00035">
    <property type="entry name" value="HTHGNTR"/>
</dbReference>
<protein>
    <submittedName>
        <fullName evidence="5">DNA-binding GntR family transcriptional regulator</fullName>
    </submittedName>
</protein>
<evidence type="ECO:0000313" key="5">
    <source>
        <dbReference type="EMBL" id="MBB5430868.1"/>
    </source>
</evidence>
<name>A0A7W8VCF2_9ACTN</name>
<dbReference type="AlphaFoldDB" id="A0A7W8VCF2"/>
<dbReference type="EMBL" id="JACHDB010000001">
    <property type="protein sequence ID" value="MBB5430868.1"/>
    <property type="molecule type" value="Genomic_DNA"/>
</dbReference>
<dbReference type="PROSITE" id="PS50949">
    <property type="entry name" value="HTH_GNTR"/>
    <property type="match status" value="1"/>
</dbReference>
<dbReference type="GO" id="GO:0003700">
    <property type="term" value="F:DNA-binding transcription factor activity"/>
    <property type="evidence" value="ECO:0007669"/>
    <property type="project" value="InterPro"/>
</dbReference>
<comment type="caution">
    <text evidence="5">The sequence shown here is derived from an EMBL/GenBank/DDBJ whole genome shotgun (WGS) entry which is preliminary data.</text>
</comment>
<reference evidence="5 6" key="1">
    <citation type="submission" date="2020-08" db="EMBL/GenBank/DDBJ databases">
        <title>Sequencing the genomes of 1000 actinobacteria strains.</title>
        <authorList>
            <person name="Klenk H.-P."/>
        </authorList>
    </citation>
    <scope>NUCLEOTIDE SEQUENCE [LARGE SCALE GENOMIC DNA]</scope>
    <source>
        <strain evidence="5 6">DSM 44551</strain>
    </source>
</reference>
<keyword evidence="6" id="KW-1185">Reference proteome</keyword>
<dbReference type="InterPro" id="IPR036390">
    <property type="entry name" value="WH_DNA-bd_sf"/>
</dbReference>
<dbReference type="PANTHER" id="PTHR43537:SF49">
    <property type="entry name" value="TRANSCRIPTIONAL REGULATORY PROTEIN"/>
    <property type="match status" value="1"/>
</dbReference>
<dbReference type="Gene3D" id="1.10.10.10">
    <property type="entry name" value="Winged helix-like DNA-binding domain superfamily/Winged helix DNA-binding domain"/>
    <property type="match status" value="1"/>
</dbReference>
<evidence type="ECO:0000313" key="6">
    <source>
        <dbReference type="Proteomes" id="UP000572635"/>
    </source>
</evidence>
<dbReference type="Pfam" id="PF00392">
    <property type="entry name" value="GntR"/>
    <property type="match status" value="1"/>
</dbReference>
<feature type="domain" description="HTH gntR-type" evidence="4">
    <location>
        <begin position="17"/>
        <end position="84"/>
    </location>
</feature>
<evidence type="ECO:0000256" key="3">
    <source>
        <dbReference type="ARBA" id="ARBA00023163"/>
    </source>
</evidence>
<dbReference type="GO" id="GO:0003677">
    <property type="term" value="F:DNA binding"/>
    <property type="evidence" value="ECO:0007669"/>
    <property type="project" value="UniProtKB-KW"/>
</dbReference>
<dbReference type="Proteomes" id="UP000572635">
    <property type="component" value="Unassembled WGS sequence"/>
</dbReference>
<dbReference type="PANTHER" id="PTHR43537">
    <property type="entry name" value="TRANSCRIPTIONAL REGULATOR, GNTR FAMILY"/>
    <property type="match status" value="1"/>
</dbReference>
<dbReference type="SUPFAM" id="SSF48008">
    <property type="entry name" value="GntR ligand-binding domain-like"/>
    <property type="match status" value="1"/>
</dbReference>
<dbReference type="Pfam" id="PF07729">
    <property type="entry name" value="FCD"/>
    <property type="match status" value="1"/>
</dbReference>
<dbReference type="InterPro" id="IPR000524">
    <property type="entry name" value="Tscrpt_reg_HTH_GntR"/>
</dbReference>
<sequence>MQEHAPIGADESRKAPKGTQARVVQELREAIISGVYQPEAALSEVALAEVYGTSRTPIREALKQLQVEGLVEIRPRVGTFVRRPSRREVVELFQIKEMLEGLGARLLARRGRVAELDLLDENLLQARRAVQEQDAEAYARLVHEFHDLIVRGADNTRLLDHYRQLMNQLAYHRLVVSTLSRPGRLGASLDEHRGVVEHIREKDGFGAELAMRDHVRASEREVLADPVTGGRQSREDD</sequence>
<dbReference type="SMART" id="SM00895">
    <property type="entry name" value="FCD"/>
    <property type="match status" value="1"/>
</dbReference>
<dbReference type="RefSeq" id="WP_184389077.1">
    <property type="nucleotide sequence ID" value="NZ_BAAAJD010000057.1"/>
</dbReference>
<keyword evidence="3" id="KW-0804">Transcription</keyword>
<accession>A0A7W8VCF2</accession>
<dbReference type="CDD" id="cd07377">
    <property type="entry name" value="WHTH_GntR"/>
    <property type="match status" value="1"/>
</dbReference>
<organism evidence="5 6">
    <name type="scientific">Nocardiopsis composta</name>
    <dbReference type="NCBI Taxonomy" id="157465"/>
    <lineage>
        <taxon>Bacteria</taxon>
        <taxon>Bacillati</taxon>
        <taxon>Actinomycetota</taxon>
        <taxon>Actinomycetes</taxon>
        <taxon>Streptosporangiales</taxon>
        <taxon>Nocardiopsidaceae</taxon>
        <taxon>Nocardiopsis</taxon>
    </lineage>
</organism>
<dbReference type="SMART" id="SM00345">
    <property type="entry name" value="HTH_GNTR"/>
    <property type="match status" value="1"/>
</dbReference>
<keyword evidence="2 5" id="KW-0238">DNA-binding</keyword>
<dbReference type="InterPro" id="IPR036388">
    <property type="entry name" value="WH-like_DNA-bd_sf"/>
</dbReference>
<dbReference type="InterPro" id="IPR008920">
    <property type="entry name" value="TF_FadR/GntR_C"/>
</dbReference>
<dbReference type="Gene3D" id="1.20.120.530">
    <property type="entry name" value="GntR ligand-binding domain-like"/>
    <property type="match status" value="1"/>
</dbReference>
<dbReference type="SUPFAM" id="SSF46785">
    <property type="entry name" value="Winged helix' DNA-binding domain"/>
    <property type="match status" value="1"/>
</dbReference>
<evidence type="ECO:0000259" key="4">
    <source>
        <dbReference type="PROSITE" id="PS50949"/>
    </source>
</evidence>